<dbReference type="PANTHER" id="PTHR46565">
    <property type="entry name" value="COLD SHOCK DOMAIN PROTEIN 2"/>
    <property type="match status" value="1"/>
</dbReference>
<dbReference type="PRINTS" id="PR00050">
    <property type="entry name" value="COLDSHOCK"/>
</dbReference>
<dbReference type="STRING" id="35622.SAMN04489764_4687"/>
<dbReference type="CDD" id="cd04458">
    <property type="entry name" value="CSP_CDS"/>
    <property type="match status" value="1"/>
</dbReference>
<dbReference type="SUPFAM" id="SSF50249">
    <property type="entry name" value="Nucleic acid-binding proteins"/>
    <property type="match status" value="1"/>
</dbReference>
<protein>
    <submittedName>
        <fullName evidence="2">Cold shock protein, CspA family</fullName>
    </submittedName>
</protein>
<name>A0A1H1HQU2_9ACTN</name>
<dbReference type="Proteomes" id="UP000217103">
    <property type="component" value="Unassembled WGS sequence"/>
</dbReference>
<dbReference type="PANTHER" id="PTHR46565:SF20">
    <property type="entry name" value="COLD SHOCK DOMAIN-CONTAINING PROTEIN 4"/>
    <property type="match status" value="1"/>
</dbReference>
<feature type="domain" description="CSD" evidence="1">
    <location>
        <begin position="1"/>
        <end position="65"/>
    </location>
</feature>
<dbReference type="Pfam" id="PF00313">
    <property type="entry name" value="CSD"/>
    <property type="match status" value="1"/>
</dbReference>
<reference evidence="2 3" key="1">
    <citation type="submission" date="2016-10" db="EMBL/GenBank/DDBJ databases">
        <authorList>
            <person name="de Groot N.N."/>
        </authorList>
    </citation>
    <scope>NUCLEOTIDE SEQUENCE [LARGE SCALE GENOMIC DNA]</scope>
    <source>
        <strain evidence="2 3">DSM 43794</strain>
    </source>
</reference>
<accession>A0A1H1HQU2</accession>
<gene>
    <name evidence="2" type="ORF">SAMN04489764_4687</name>
</gene>
<proteinExistence type="predicted"/>
<sequence>MLTGRVVRFDEVKGYGFIAPDGGGEDVFMHANDLRDDKSAFTPGTLVEFQVAEGERGLKALSVQLLDRARAARAAAMRSERNSRDWDEEEGCDILSPIEFLREVTETLIIDVPSMTGAQISQARQVLLKNAQRHGWVEH</sequence>
<dbReference type="SMART" id="SM00357">
    <property type="entry name" value="CSP"/>
    <property type="match status" value="1"/>
</dbReference>
<dbReference type="EMBL" id="FNKK01000002">
    <property type="protein sequence ID" value="SDR27498.1"/>
    <property type="molecule type" value="Genomic_DNA"/>
</dbReference>
<evidence type="ECO:0000313" key="2">
    <source>
        <dbReference type="EMBL" id="SDR27498.1"/>
    </source>
</evidence>
<keyword evidence="3" id="KW-1185">Reference proteome</keyword>
<dbReference type="InterPro" id="IPR002059">
    <property type="entry name" value="CSP_DNA-bd"/>
</dbReference>
<dbReference type="AlphaFoldDB" id="A0A1H1HQU2"/>
<dbReference type="GO" id="GO:0003676">
    <property type="term" value="F:nucleic acid binding"/>
    <property type="evidence" value="ECO:0007669"/>
    <property type="project" value="InterPro"/>
</dbReference>
<dbReference type="InterPro" id="IPR011129">
    <property type="entry name" value="CSD"/>
</dbReference>
<organism evidence="2 3">
    <name type="scientific">Thermostaphylospora chromogena</name>
    <dbReference type="NCBI Taxonomy" id="35622"/>
    <lineage>
        <taxon>Bacteria</taxon>
        <taxon>Bacillati</taxon>
        <taxon>Actinomycetota</taxon>
        <taxon>Actinomycetes</taxon>
        <taxon>Streptosporangiales</taxon>
        <taxon>Thermomonosporaceae</taxon>
        <taxon>Thermostaphylospora</taxon>
    </lineage>
</organism>
<dbReference type="Gene3D" id="2.40.50.140">
    <property type="entry name" value="Nucleic acid-binding proteins"/>
    <property type="match status" value="1"/>
</dbReference>
<evidence type="ECO:0000259" key="1">
    <source>
        <dbReference type="PROSITE" id="PS51857"/>
    </source>
</evidence>
<evidence type="ECO:0000313" key="3">
    <source>
        <dbReference type="Proteomes" id="UP000217103"/>
    </source>
</evidence>
<dbReference type="OrthoDB" id="4382049at2"/>
<dbReference type="PROSITE" id="PS51857">
    <property type="entry name" value="CSD_2"/>
    <property type="match status" value="1"/>
</dbReference>
<dbReference type="InterPro" id="IPR012340">
    <property type="entry name" value="NA-bd_OB-fold"/>
</dbReference>